<dbReference type="SUPFAM" id="SSF52777">
    <property type="entry name" value="CoA-dependent acyltransferases"/>
    <property type="match status" value="2"/>
</dbReference>
<dbReference type="GO" id="GO:0008610">
    <property type="term" value="P:lipid biosynthetic process"/>
    <property type="evidence" value="ECO:0007669"/>
    <property type="project" value="UniProtKB-ARBA"/>
</dbReference>
<dbReference type="OrthoDB" id="9789603at2"/>
<dbReference type="RefSeq" id="WP_124707979.1">
    <property type="nucleotide sequence ID" value="NZ_CP033972.1"/>
</dbReference>
<evidence type="ECO:0000313" key="3">
    <source>
        <dbReference type="EMBL" id="AZG45239.1"/>
    </source>
</evidence>
<organism evidence="3 4">
    <name type="scientific">Gordonia insulae</name>
    <dbReference type="NCBI Taxonomy" id="2420509"/>
    <lineage>
        <taxon>Bacteria</taxon>
        <taxon>Bacillati</taxon>
        <taxon>Actinomycetota</taxon>
        <taxon>Actinomycetes</taxon>
        <taxon>Mycobacteriales</taxon>
        <taxon>Gordoniaceae</taxon>
        <taxon>Gordonia</taxon>
    </lineage>
</organism>
<feature type="domain" description="Condensation" evidence="2">
    <location>
        <begin position="61"/>
        <end position="392"/>
    </location>
</feature>
<accession>A0A3G8JLC1</accession>
<dbReference type="GO" id="GO:0016746">
    <property type="term" value="F:acyltransferase activity"/>
    <property type="evidence" value="ECO:0007669"/>
    <property type="project" value="UniProtKB-KW"/>
</dbReference>
<dbReference type="GO" id="GO:0031177">
    <property type="term" value="F:phosphopantetheine binding"/>
    <property type="evidence" value="ECO:0007669"/>
    <property type="project" value="TreeGrafter"/>
</dbReference>
<dbReference type="Gene3D" id="3.30.559.10">
    <property type="entry name" value="Chloramphenicol acetyltransferase-like domain"/>
    <property type="match status" value="1"/>
</dbReference>
<dbReference type="InterPro" id="IPR001242">
    <property type="entry name" value="Condensation_dom"/>
</dbReference>
<dbReference type="GO" id="GO:0005737">
    <property type="term" value="C:cytoplasm"/>
    <property type="evidence" value="ECO:0007669"/>
    <property type="project" value="TreeGrafter"/>
</dbReference>
<gene>
    <name evidence="3" type="primary">papA3_3</name>
    <name evidence="3" type="ORF">D7316_01834</name>
</gene>
<keyword evidence="4" id="KW-1185">Reference proteome</keyword>
<dbReference type="GO" id="GO:0043041">
    <property type="term" value="P:amino acid activation for nonribosomal peptide biosynthetic process"/>
    <property type="evidence" value="ECO:0007669"/>
    <property type="project" value="TreeGrafter"/>
</dbReference>
<dbReference type="EMBL" id="CP033972">
    <property type="protein sequence ID" value="AZG45239.1"/>
    <property type="molecule type" value="Genomic_DNA"/>
</dbReference>
<evidence type="ECO:0000259" key="2">
    <source>
        <dbReference type="Pfam" id="PF00668"/>
    </source>
</evidence>
<dbReference type="EC" id="2.3.1.-" evidence="3"/>
<protein>
    <submittedName>
        <fullName evidence="3">Acyltransferase papA3</fullName>
        <ecNumber evidence="3">2.3.1.-</ecNumber>
    </submittedName>
</protein>
<sequence length="496" mass="53912">MKFTELSAYELPGGTVTRWTPVTDAEPTGWDTDARPLTYEHEDHITRAGVNCTAEMHESSWLGAVFEIDRAFDPDAMRRALLAWTRRHEAFRTTVTLSADTCGGVRQVRRTRSADAVSICSESAGRIESDAVRDVLISMFDRALSPLDWPHCMAATISDTDQSGSGSESFYMVFAADHSVMDAYSMFLSINELRQFYDAELENRAPTPSPIGSHVDFSASSRAAGETLTVDHPGIQRWRRFLDASGGRFPDLGLPLSEPLAAVDGPRDTDDRQRGWAGFVATADQVATLTALSRAAGHSTQTAVIAALALAHQELTGDPLLRAAMPMHTRHETQFVESVGWYVGIGPLEVDLAQAETIADVLAASAAGIGEAKRLSRLPYPRVAQLLGTHAEPEFVVSYLDLRFVPGATDWPGWRAQTLRGATRSESEVYLWVARTPTGMTVSTRYPGNEVAAANVRRLITTACTIVDAVIDAGAPMRDRSAPLPATSGHDERQPA</sequence>
<dbReference type="PANTHER" id="PTHR45527">
    <property type="entry name" value="NONRIBOSOMAL PEPTIDE SYNTHETASE"/>
    <property type="match status" value="1"/>
</dbReference>
<dbReference type="PANTHER" id="PTHR45527:SF1">
    <property type="entry name" value="FATTY ACID SYNTHASE"/>
    <property type="match status" value="1"/>
</dbReference>
<dbReference type="InterPro" id="IPR023213">
    <property type="entry name" value="CAT-like_dom_sf"/>
</dbReference>
<dbReference type="Proteomes" id="UP000271469">
    <property type="component" value="Chromosome"/>
</dbReference>
<keyword evidence="3" id="KW-0808">Transferase</keyword>
<dbReference type="AlphaFoldDB" id="A0A3G8JLC1"/>
<reference evidence="3 4" key="1">
    <citation type="submission" date="2018-11" db="EMBL/GenBank/DDBJ databases">
        <title>Gordonia insulae sp. nov., isolated from an island soil.</title>
        <authorList>
            <person name="Kim Y.S."/>
            <person name="Kim S.B."/>
        </authorList>
    </citation>
    <scope>NUCLEOTIDE SEQUENCE [LARGE SCALE GENOMIC DNA]</scope>
    <source>
        <strain evidence="3 4">MMS17-SY073</strain>
    </source>
</reference>
<feature type="region of interest" description="Disordered" evidence="1">
    <location>
        <begin position="477"/>
        <end position="496"/>
    </location>
</feature>
<dbReference type="GO" id="GO:0044550">
    <property type="term" value="P:secondary metabolite biosynthetic process"/>
    <property type="evidence" value="ECO:0007669"/>
    <property type="project" value="TreeGrafter"/>
</dbReference>
<proteinExistence type="predicted"/>
<name>A0A3G8JLC1_9ACTN</name>
<dbReference type="KEGG" id="gom:D7316_01834"/>
<evidence type="ECO:0000256" key="1">
    <source>
        <dbReference type="SAM" id="MobiDB-lite"/>
    </source>
</evidence>
<dbReference type="Pfam" id="PF00668">
    <property type="entry name" value="Condensation"/>
    <property type="match status" value="1"/>
</dbReference>
<dbReference type="Gene3D" id="3.30.559.30">
    <property type="entry name" value="Nonribosomal peptide synthetase, condensation domain"/>
    <property type="match status" value="1"/>
</dbReference>
<keyword evidence="3" id="KW-0012">Acyltransferase</keyword>
<evidence type="ECO:0000313" key="4">
    <source>
        <dbReference type="Proteomes" id="UP000271469"/>
    </source>
</evidence>